<keyword evidence="1 2" id="KW-0732">Signal</keyword>
<dbReference type="Proteomes" id="UP000184159">
    <property type="component" value="Unassembled WGS sequence"/>
</dbReference>
<name>A0A1M5ELZ4_VIBGA</name>
<protein>
    <submittedName>
        <fullName evidence="3">Putative spermidine/putrescine transport system substrate-binding protein</fullName>
    </submittedName>
</protein>
<dbReference type="GO" id="GO:0015888">
    <property type="term" value="P:thiamine transport"/>
    <property type="evidence" value="ECO:0007669"/>
    <property type="project" value="TreeGrafter"/>
</dbReference>
<dbReference type="Pfam" id="PF13343">
    <property type="entry name" value="SBP_bac_6"/>
    <property type="match status" value="1"/>
</dbReference>
<feature type="signal peptide" evidence="2">
    <location>
        <begin position="1"/>
        <end position="27"/>
    </location>
</feature>
<dbReference type="Gene3D" id="3.40.190.10">
    <property type="entry name" value="Periplasmic binding protein-like II"/>
    <property type="match status" value="2"/>
</dbReference>
<dbReference type="AlphaFoldDB" id="A0A1M5ELZ4"/>
<dbReference type="GO" id="GO:0030976">
    <property type="term" value="F:thiamine pyrophosphate binding"/>
    <property type="evidence" value="ECO:0007669"/>
    <property type="project" value="TreeGrafter"/>
</dbReference>
<accession>A0A1M5ELZ4</accession>
<organism evidence="3 4">
    <name type="scientific">Vibrio gazogenes DSM 21264 = NBRC 103151</name>
    <dbReference type="NCBI Taxonomy" id="1123492"/>
    <lineage>
        <taxon>Bacteria</taxon>
        <taxon>Pseudomonadati</taxon>
        <taxon>Pseudomonadota</taxon>
        <taxon>Gammaproteobacteria</taxon>
        <taxon>Vibrionales</taxon>
        <taxon>Vibrionaceae</taxon>
        <taxon>Vibrio</taxon>
    </lineage>
</organism>
<dbReference type="SUPFAM" id="SSF53850">
    <property type="entry name" value="Periplasmic binding protein-like II"/>
    <property type="match status" value="1"/>
</dbReference>
<keyword evidence="4" id="KW-1185">Reference proteome</keyword>
<dbReference type="RefSeq" id="WP_072961511.1">
    <property type="nucleotide sequence ID" value="NZ_FQUH01000017.1"/>
</dbReference>
<evidence type="ECO:0000256" key="1">
    <source>
        <dbReference type="ARBA" id="ARBA00022729"/>
    </source>
</evidence>
<gene>
    <name evidence="3" type="ORF">SAMN02745781_03200</name>
</gene>
<sequence length="356" mass="39521">MKPCRTSRMICTTSSLITLALTFNVTAQTQSIDELAAAAKAEGTVYSVGMPDSWANWKDTWRDLNTKYHLKHQDTDMSSAQEIAKFAAEKHNATADIGDVGFAFGRIAVQKGVAQPYKPSTWQQIPDWAKDKDGYWALAYTGTIAFMSNNNLVKNPPKTWADLLSGNYKVTIGDVGVASQANNAVLAAAFANGGNESNLKPALKFFGKLAEQGRLSFTDPSLANLEKGEVEVAVLWDFNALNYRDKIDRSRFTVSIPQDGSVISGYTTIINKYAKHPNAAKLAREYIFSDQGQINLANGYARPIRTNIALPAETKAKLLDNKQYKSVHPIRNFNAWEKSARRLPRQWQENVLIHQQ</sequence>
<proteinExistence type="predicted"/>
<dbReference type="GO" id="GO:0030975">
    <property type="term" value="F:thiamine binding"/>
    <property type="evidence" value="ECO:0007669"/>
    <property type="project" value="TreeGrafter"/>
</dbReference>
<dbReference type="GO" id="GO:0030288">
    <property type="term" value="C:outer membrane-bounded periplasmic space"/>
    <property type="evidence" value="ECO:0007669"/>
    <property type="project" value="TreeGrafter"/>
</dbReference>
<dbReference type="PANTHER" id="PTHR30006:SF2">
    <property type="entry name" value="ABC TRANSPORTER SUBSTRATE-BINDING PROTEIN"/>
    <property type="match status" value="1"/>
</dbReference>
<evidence type="ECO:0000313" key="3">
    <source>
        <dbReference type="EMBL" id="SHF80111.1"/>
    </source>
</evidence>
<evidence type="ECO:0000313" key="4">
    <source>
        <dbReference type="Proteomes" id="UP000184159"/>
    </source>
</evidence>
<dbReference type="EMBL" id="FQUH01000017">
    <property type="protein sequence ID" value="SHF80111.1"/>
    <property type="molecule type" value="Genomic_DNA"/>
</dbReference>
<reference evidence="4" key="1">
    <citation type="submission" date="2016-11" db="EMBL/GenBank/DDBJ databases">
        <authorList>
            <person name="Varghese N."/>
            <person name="Submissions S."/>
        </authorList>
    </citation>
    <scope>NUCLEOTIDE SEQUENCE [LARGE SCALE GENOMIC DNA]</scope>
    <source>
        <strain evidence="4">DSM 21264</strain>
    </source>
</reference>
<feature type="chain" id="PRO_5012296389" evidence="2">
    <location>
        <begin position="28"/>
        <end position="356"/>
    </location>
</feature>
<dbReference type="PANTHER" id="PTHR30006">
    <property type="entry name" value="THIAMINE-BINDING PERIPLASMIC PROTEIN-RELATED"/>
    <property type="match status" value="1"/>
</dbReference>
<evidence type="ECO:0000256" key="2">
    <source>
        <dbReference type="SAM" id="SignalP"/>
    </source>
</evidence>